<keyword evidence="1" id="KW-0812">Transmembrane</keyword>
<evidence type="ECO:0000313" key="3">
    <source>
        <dbReference type="Proteomes" id="UP000229307"/>
    </source>
</evidence>
<dbReference type="EMBL" id="PFMR01000077">
    <property type="protein sequence ID" value="PIZ17863.1"/>
    <property type="molecule type" value="Genomic_DNA"/>
</dbReference>
<organism evidence="2 3">
    <name type="scientific">Candidatus Desantisbacteria bacterium CG_4_10_14_0_8_um_filter_48_22</name>
    <dbReference type="NCBI Taxonomy" id="1974543"/>
    <lineage>
        <taxon>Bacteria</taxon>
        <taxon>Candidatus Desantisiibacteriota</taxon>
    </lineage>
</organism>
<feature type="transmembrane region" description="Helical" evidence="1">
    <location>
        <begin position="167"/>
        <end position="186"/>
    </location>
</feature>
<comment type="caution">
    <text evidence="2">The sequence shown here is derived from an EMBL/GenBank/DDBJ whole genome shotgun (WGS) entry which is preliminary data.</text>
</comment>
<dbReference type="Proteomes" id="UP000229307">
    <property type="component" value="Unassembled WGS sequence"/>
</dbReference>
<dbReference type="AlphaFoldDB" id="A0A2M7SEX5"/>
<keyword evidence="1" id="KW-1133">Transmembrane helix</keyword>
<evidence type="ECO:0000313" key="2">
    <source>
        <dbReference type="EMBL" id="PIZ17863.1"/>
    </source>
</evidence>
<sequence length="187" mass="20684">MKKLILAVTVISVVICVKSSCPAQEMKKGIDLFDKAYYEDALKEFRGIADSADAPDEDKIKAHYYMMKIHRAFGDDEKMKAEIREILALSPGYKVSNREPASLKSLFEEIRGSLIKEEARKEPSEIVTGVAQDMAVLEKNLSDAAAQQDALISRLNEQGKETRKTKFALGASVISLLILLAASVSFK</sequence>
<gene>
    <name evidence="2" type="ORF">COY52_02410</name>
</gene>
<name>A0A2M7SEX5_9BACT</name>
<proteinExistence type="predicted"/>
<accession>A0A2M7SEX5</accession>
<protein>
    <submittedName>
        <fullName evidence="2">Uncharacterized protein</fullName>
    </submittedName>
</protein>
<evidence type="ECO:0000256" key="1">
    <source>
        <dbReference type="SAM" id="Phobius"/>
    </source>
</evidence>
<keyword evidence="1" id="KW-0472">Membrane</keyword>
<reference evidence="3" key="1">
    <citation type="submission" date="2017-09" db="EMBL/GenBank/DDBJ databases">
        <title>Depth-based differentiation of microbial function through sediment-hosted aquifers and enrichment of novel symbionts in the deep terrestrial subsurface.</title>
        <authorList>
            <person name="Probst A.J."/>
            <person name="Ladd B."/>
            <person name="Jarett J.K."/>
            <person name="Geller-Mcgrath D.E."/>
            <person name="Sieber C.M.K."/>
            <person name="Emerson J.B."/>
            <person name="Anantharaman K."/>
            <person name="Thomas B.C."/>
            <person name="Malmstrom R."/>
            <person name="Stieglmeier M."/>
            <person name="Klingl A."/>
            <person name="Woyke T."/>
            <person name="Ryan C.M."/>
            <person name="Banfield J.F."/>
        </authorList>
    </citation>
    <scope>NUCLEOTIDE SEQUENCE [LARGE SCALE GENOMIC DNA]</scope>
</reference>